<reference evidence="2 3" key="1">
    <citation type="submission" date="2019-07" db="EMBL/GenBank/DDBJ databases">
        <title>Sphingomonas solaris sp. nov., isolated from a solar panel from Boston, Massachusetts.</title>
        <authorList>
            <person name="Tanner K."/>
            <person name="Pascual J."/>
            <person name="Mancuso C."/>
            <person name="Pereto J."/>
            <person name="Khalil A."/>
            <person name="Vilanova C."/>
        </authorList>
    </citation>
    <scope>NUCLEOTIDE SEQUENCE [LARGE SCALE GENOMIC DNA]</scope>
    <source>
        <strain evidence="2 3">R4DWN</strain>
    </source>
</reference>
<dbReference type="CDD" id="cd06259">
    <property type="entry name" value="YdcF-like"/>
    <property type="match status" value="1"/>
</dbReference>
<evidence type="ECO:0000313" key="3">
    <source>
        <dbReference type="Proteomes" id="UP000318681"/>
    </source>
</evidence>
<dbReference type="RefSeq" id="WP_145156050.1">
    <property type="nucleotide sequence ID" value="NZ_VNIM01000201.1"/>
</dbReference>
<dbReference type="EMBL" id="VNIM01000201">
    <property type="protein sequence ID" value="TVV69640.1"/>
    <property type="molecule type" value="Genomic_DNA"/>
</dbReference>
<sequence>MIARAAAALLLLWALGFAWFAIDQPGPAPDAAVTDAIVVVTGGPGRVQRGLDLLAAGRAQRLLVSGADRRVRPLELAEVNHVSPALVVARVDLGHEAVDTRSNADETAGWLARHRFRSVRLVTTDWHMSRACFELRRIVGDRVTILPDAVRSEPGFTALFKEYHKYLLRRVAAPLGW</sequence>
<dbReference type="AlphaFoldDB" id="A0A558QR69"/>
<accession>A0A558QR69</accession>
<dbReference type="Proteomes" id="UP000318681">
    <property type="component" value="Unassembled WGS sequence"/>
</dbReference>
<dbReference type="OrthoDB" id="9812311at2"/>
<comment type="caution">
    <text evidence="2">The sequence shown here is derived from an EMBL/GenBank/DDBJ whole genome shotgun (WGS) entry which is preliminary data.</text>
</comment>
<feature type="domain" description="DUF218" evidence="1">
    <location>
        <begin position="35"/>
        <end position="163"/>
    </location>
</feature>
<name>A0A558QR69_9SPHN</name>
<evidence type="ECO:0000313" key="2">
    <source>
        <dbReference type="EMBL" id="TVV69640.1"/>
    </source>
</evidence>
<organism evidence="2 3">
    <name type="scientific">Alterirhizorhabdus solaris</name>
    <dbReference type="NCBI Taxonomy" id="2529389"/>
    <lineage>
        <taxon>Bacteria</taxon>
        <taxon>Pseudomonadati</taxon>
        <taxon>Pseudomonadota</taxon>
        <taxon>Alphaproteobacteria</taxon>
        <taxon>Sphingomonadales</taxon>
        <taxon>Rhizorhabdaceae</taxon>
        <taxon>Alterirhizorhabdus</taxon>
    </lineage>
</organism>
<keyword evidence="3" id="KW-1185">Reference proteome</keyword>
<proteinExistence type="predicted"/>
<gene>
    <name evidence="2" type="ORF">FOY91_21235</name>
</gene>
<dbReference type="Pfam" id="PF02698">
    <property type="entry name" value="DUF218"/>
    <property type="match status" value="1"/>
</dbReference>
<protein>
    <submittedName>
        <fullName evidence="2">YdcF family protein</fullName>
    </submittedName>
</protein>
<dbReference type="InterPro" id="IPR003848">
    <property type="entry name" value="DUF218"/>
</dbReference>
<evidence type="ECO:0000259" key="1">
    <source>
        <dbReference type="Pfam" id="PF02698"/>
    </source>
</evidence>